<dbReference type="VEuPathDB" id="VectorBase:AALB014389"/>
<dbReference type="Proteomes" id="UP000069272">
    <property type="component" value="Chromosome 3R"/>
</dbReference>
<organism evidence="1 2">
    <name type="scientific">Anopheles albimanus</name>
    <name type="common">New world malaria mosquito</name>
    <dbReference type="NCBI Taxonomy" id="7167"/>
    <lineage>
        <taxon>Eukaryota</taxon>
        <taxon>Metazoa</taxon>
        <taxon>Ecdysozoa</taxon>
        <taxon>Arthropoda</taxon>
        <taxon>Hexapoda</taxon>
        <taxon>Insecta</taxon>
        <taxon>Pterygota</taxon>
        <taxon>Neoptera</taxon>
        <taxon>Endopterygota</taxon>
        <taxon>Diptera</taxon>
        <taxon>Nematocera</taxon>
        <taxon>Culicoidea</taxon>
        <taxon>Culicidae</taxon>
        <taxon>Anophelinae</taxon>
        <taxon>Anopheles</taxon>
    </lineage>
</organism>
<proteinExistence type="predicted"/>
<accession>A0A182FXM1</accession>
<evidence type="ECO:0000313" key="2">
    <source>
        <dbReference type="Proteomes" id="UP000069272"/>
    </source>
</evidence>
<protein>
    <submittedName>
        <fullName evidence="1">Uncharacterized protein</fullName>
    </submittedName>
</protein>
<dbReference type="EnsemblMetazoa" id="AALB014389-RA">
    <property type="protein sequence ID" value="AALB014389-PA"/>
    <property type="gene ID" value="AALB014389"/>
</dbReference>
<keyword evidence="2" id="KW-1185">Reference proteome</keyword>
<reference evidence="1" key="2">
    <citation type="submission" date="2022-08" db="UniProtKB">
        <authorList>
            <consortium name="EnsemblMetazoa"/>
        </authorList>
    </citation>
    <scope>IDENTIFICATION</scope>
    <source>
        <strain evidence="1">STECLA/ALBI9_A</strain>
    </source>
</reference>
<name>A0A182FXM1_ANOAL</name>
<sequence>MSTSNGADCESRNQQANQRVGWSRVSVADQYAGQFSLIGPLQCKPLVDSGEEHLKKGCY</sequence>
<evidence type="ECO:0000313" key="1">
    <source>
        <dbReference type="EnsemblMetazoa" id="AALB014389-PA"/>
    </source>
</evidence>
<dbReference type="AlphaFoldDB" id="A0A182FXM1"/>
<reference evidence="1 2" key="1">
    <citation type="journal article" date="2017" name="G3 (Bethesda)">
        <title>The Physical Genome Mapping of Anopheles albimanus Corrected Scaffold Misassemblies and Identified Interarm Rearrangements in Genus Anopheles.</title>
        <authorList>
            <person name="Artemov G.N."/>
            <person name="Peery A.N."/>
            <person name="Jiang X."/>
            <person name="Tu Z."/>
            <person name="Stegniy V.N."/>
            <person name="Sharakhova M.V."/>
            <person name="Sharakhov I.V."/>
        </authorList>
    </citation>
    <scope>NUCLEOTIDE SEQUENCE [LARGE SCALE GENOMIC DNA]</scope>
    <source>
        <strain evidence="1 2">ALBI9_A</strain>
    </source>
</reference>